<proteinExistence type="predicted"/>
<evidence type="ECO:0000313" key="1">
    <source>
        <dbReference type="EMBL" id="KKL84551.1"/>
    </source>
</evidence>
<reference evidence="1" key="1">
    <citation type="journal article" date="2015" name="Nature">
        <title>Complex archaea that bridge the gap between prokaryotes and eukaryotes.</title>
        <authorList>
            <person name="Spang A."/>
            <person name="Saw J.H."/>
            <person name="Jorgensen S.L."/>
            <person name="Zaremba-Niedzwiedzka K."/>
            <person name="Martijn J."/>
            <person name="Lind A.E."/>
            <person name="van Eijk R."/>
            <person name="Schleper C."/>
            <person name="Guy L."/>
            <person name="Ettema T.J."/>
        </authorList>
    </citation>
    <scope>NUCLEOTIDE SEQUENCE</scope>
</reference>
<organism evidence="1">
    <name type="scientific">marine sediment metagenome</name>
    <dbReference type="NCBI Taxonomy" id="412755"/>
    <lineage>
        <taxon>unclassified sequences</taxon>
        <taxon>metagenomes</taxon>
        <taxon>ecological metagenomes</taxon>
    </lineage>
</organism>
<comment type="caution">
    <text evidence="1">The sequence shown here is derived from an EMBL/GenBank/DDBJ whole genome shotgun (WGS) entry which is preliminary data.</text>
</comment>
<dbReference type="AlphaFoldDB" id="A0A0F9G274"/>
<sequence length="67" mass="7913">MGNSCRIYSKRIKNPLGKTFYSGHDLAELWEWHIDHIIPKCIQFHKTRRSRFQKMLGLEKPTADVGK</sequence>
<dbReference type="EMBL" id="LAZR01021668">
    <property type="protein sequence ID" value="KKL84551.1"/>
    <property type="molecule type" value="Genomic_DNA"/>
</dbReference>
<accession>A0A0F9G274</accession>
<protein>
    <submittedName>
        <fullName evidence="1">Uncharacterized protein</fullName>
    </submittedName>
</protein>
<name>A0A0F9G274_9ZZZZ</name>
<gene>
    <name evidence="1" type="ORF">LCGC14_1963570</name>
</gene>